<dbReference type="InterPro" id="IPR018540">
    <property type="entry name" value="Spo0E-like"/>
</dbReference>
<dbReference type="RefSeq" id="WP_175373466.1">
    <property type="nucleotide sequence ID" value="NZ_JABWCS010000217.1"/>
</dbReference>
<dbReference type="SUPFAM" id="SSF140500">
    <property type="entry name" value="BAS1536-like"/>
    <property type="match status" value="1"/>
</dbReference>
<reference evidence="1" key="1">
    <citation type="submission" date="2020-06" db="EMBL/GenBank/DDBJ databases">
        <title>Paenibacillus sp. nov., isolated from soil.</title>
        <authorList>
            <person name="Seo Y.L."/>
        </authorList>
    </citation>
    <scope>NUCLEOTIDE SEQUENCE [LARGE SCALE GENOMIC DNA]</scope>
    <source>
        <strain evidence="1">JW14</strain>
    </source>
</reference>
<gene>
    <name evidence="1" type="ORF">HPT30_22020</name>
</gene>
<protein>
    <submittedName>
        <fullName evidence="1">Aspartyl-phosphate phosphatase Spo0E family protein</fullName>
    </submittedName>
</protein>
<dbReference type="Pfam" id="PF09388">
    <property type="entry name" value="SpoOE-like"/>
    <property type="match status" value="1"/>
</dbReference>
<dbReference type="AlphaFoldDB" id="A0A850EVZ5"/>
<sequence>MNKLDFQDKIELLRGELHDLADRSGITSGVVLLKSQELDKLLNEYSLMLGKDE</sequence>
<comment type="caution">
    <text evidence="1">The sequence shown here is derived from an EMBL/GenBank/DDBJ whole genome shotgun (WGS) entry which is preliminary data.</text>
</comment>
<organism evidence="1 2">
    <name type="scientific">Paenibacillus agri</name>
    <dbReference type="NCBI Taxonomy" id="2744309"/>
    <lineage>
        <taxon>Bacteria</taxon>
        <taxon>Bacillati</taxon>
        <taxon>Bacillota</taxon>
        <taxon>Bacilli</taxon>
        <taxon>Bacillales</taxon>
        <taxon>Paenibacillaceae</taxon>
        <taxon>Paenibacillus</taxon>
    </lineage>
</organism>
<dbReference type="GO" id="GO:0046983">
    <property type="term" value="F:protein dimerization activity"/>
    <property type="evidence" value="ECO:0007669"/>
    <property type="project" value="InterPro"/>
</dbReference>
<dbReference type="Gene3D" id="4.10.280.10">
    <property type="entry name" value="Helix-loop-helix DNA-binding domain"/>
    <property type="match status" value="1"/>
</dbReference>
<dbReference type="EMBL" id="JABWCS010000217">
    <property type="protein sequence ID" value="NUU63032.1"/>
    <property type="molecule type" value="Genomic_DNA"/>
</dbReference>
<dbReference type="Proteomes" id="UP000564806">
    <property type="component" value="Unassembled WGS sequence"/>
</dbReference>
<dbReference type="GO" id="GO:0043937">
    <property type="term" value="P:regulation of sporulation"/>
    <property type="evidence" value="ECO:0007669"/>
    <property type="project" value="InterPro"/>
</dbReference>
<dbReference type="InterPro" id="IPR036638">
    <property type="entry name" value="HLH_DNA-bd_sf"/>
</dbReference>
<dbReference type="InterPro" id="IPR037208">
    <property type="entry name" value="Spo0E-like_sf"/>
</dbReference>
<evidence type="ECO:0000313" key="2">
    <source>
        <dbReference type="Proteomes" id="UP000564806"/>
    </source>
</evidence>
<evidence type="ECO:0000313" key="1">
    <source>
        <dbReference type="EMBL" id="NUU63032.1"/>
    </source>
</evidence>
<proteinExistence type="predicted"/>
<accession>A0A850EVZ5</accession>
<keyword evidence="2" id="KW-1185">Reference proteome</keyword>
<name>A0A850EVZ5_9BACL</name>